<feature type="domain" description="Superoxide dismutase copper/zinc binding" evidence="5">
    <location>
        <begin position="124"/>
        <end position="242"/>
    </location>
</feature>
<dbReference type="GO" id="GO:0046872">
    <property type="term" value="F:metal ion binding"/>
    <property type="evidence" value="ECO:0007669"/>
    <property type="project" value="UniProtKB-KW"/>
</dbReference>
<keyword evidence="3" id="KW-0560">Oxidoreductase</keyword>
<dbReference type="Gene3D" id="2.60.40.200">
    <property type="entry name" value="Superoxide dismutase, copper/zinc binding domain"/>
    <property type="match status" value="1"/>
</dbReference>
<dbReference type="InterPro" id="IPR018152">
    <property type="entry name" value="SOD_Cu/Zn_BS"/>
</dbReference>
<dbReference type="RefSeq" id="WP_093848940.1">
    <property type="nucleotide sequence ID" value="NZ_FOSG01000005.1"/>
</dbReference>
<evidence type="ECO:0000259" key="5">
    <source>
        <dbReference type="Pfam" id="PF00080"/>
    </source>
</evidence>
<accession>A0A1I3YDQ4</accession>
<evidence type="ECO:0000313" key="7">
    <source>
        <dbReference type="Proteomes" id="UP000198928"/>
    </source>
</evidence>
<keyword evidence="3" id="KW-0862">Zinc</keyword>
<comment type="cofactor">
    <cofactor evidence="3">
        <name>Cu cation</name>
        <dbReference type="ChEBI" id="CHEBI:23378"/>
    </cofactor>
    <text evidence="3">Binds 1 copper ion per subunit.</text>
</comment>
<comment type="catalytic activity">
    <reaction evidence="3">
        <text>2 superoxide + 2 H(+) = H2O2 + O2</text>
        <dbReference type="Rhea" id="RHEA:20696"/>
        <dbReference type="ChEBI" id="CHEBI:15378"/>
        <dbReference type="ChEBI" id="CHEBI:15379"/>
        <dbReference type="ChEBI" id="CHEBI:16240"/>
        <dbReference type="ChEBI" id="CHEBI:18421"/>
        <dbReference type="EC" id="1.15.1.1"/>
    </reaction>
</comment>
<comment type="similarity">
    <text evidence="1 3">Belongs to the Cu-Zn superoxide dismutase family.</text>
</comment>
<organism evidence="6 7">
    <name type="scientific">Streptomyces pini</name>
    <dbReference type="NCBI Taxonomy" id="1520580"/>
    <lineage>
        <taxon>Bacteria</taxon>
        <taxon>Bacillati</taxon>
        <taxon>Actinomycetota</taxon>
        <taxon>Actinomycetes</taxon>
        <taxon>Kitasatosporales</taxon>
        <taxon>Streptomycetaceae</taxon>
        <taxon>Streptomyces</taxon>
    </lineage>
</organism>
<dbReference type="EC" id="1.15.1.1" evidence="3"/>
<dbReference type="AlphaFoldDB" id="A0A1I3YDQ4"/>
<dbReference type="InterPro" id="IPR036423">
    <property type="entry name" value="SOD-like_Cu/Zn_dom_sf"/>
</dbReference>
<comment type="function">
    <text evidence="2">Destroys radicals which are normally produced within the cells and which are toxic to biological systems. May play a role in favoring mycobacterial survival in phagocytes.</text>
</comment>
<reference evidence="7" key="1">
    <citation type="submission" date="2016-10" db="EMBL/GenBank/DDBJ databases">
        <authorList>
            <person name="Varghese N."/>
            <person name="Submissions S."/>
        </authorList>
    </citation>
    <scope>NUCLEOTIDE SEQUENCE [LARGE SCALE GENOMIC DNA]</scope>
    <source>
        <strain evidence="7">PL19</strain>
    </source>
</reference>
<keyword evidence="3" id="KW-0186">Copper</keyword>
<feature type="region of interest" description="Disordered" evidence="4">
    <location>
        <begin position="1"/>
        <end position="21"/>
    </location>
</feature>
<keyword evidence="3" id="KW-0479">Metal-binding</keyword>
<evidence type="ECO:0000256" key="2">
    <source>
        <dbReference type="ARBA" id="ARBA00024900"/>
    </source>
</evidence>
<dbReference type="Pfam" id="PF00080">
    <property type="entry name" value="Sod_Cu"/>
    <property type="match status" value="1"/>
</dbReference>
<evidence type="ECO:0000256" key="4">
    <source>
        <dbReference type="SAM" id="MobiDB-lite"/>
    </source>
</evidence>
<sequence>MLRGRKPADSTADRAADGTASRAGSGAARKAVAAAAATAAAAALLTAAGPAGGAGAAEPVGTAELLGAVESVADIGIGGFGIGGRHRVAWAGAEFAPPGKSTVPAAVTYDRALVPVGAQVSVARYDSRRGMTVALDVRGLPEDRDYGAHVHTGPCGARPGDSGPHYRNVPAPRGSSAGPRHANPENEVWLDFTTDEHGEGRALSSHMWRFRAGEARSVVIHEHRTRHDPGRAGDAGRRLACVTVSLDPAPGR</sequence>
<feature type="compositionally biased region" description="Basic and acidic residues" evidence="4">
    <location>
        <begin position="1"/>
        <end position="16"/>
    </location>
</feature>
<gene>
    <name evidence="6" type="ORF">SAMN05192584_10519</name>
</gene>
<evidence type="ECO:0000256" key="1">
    <source>
        <dbReference type="ARBA" id="ARBA00010457"/>
    </source>
</evidence>
<proteinExistence type="inferred from homology"/>
<comment type="cofactor">
    <cofactor evidence="3">
        <name>Zn(2+)</name>
        <dbReference type="ChEBI" id="CHEBI:29105"/>
    </cofactor>
    <text evidence="3">Binds 1 zinc ion per subunit.</text>
</comment>
<dbReference type="PROSITE" id="PS00332">
    <property type="entry name" value="SOD_CU_ZN_2"/>
    <property type="match status" value="1"/>
</dbReference>
<protein>
    <recommendedName>
        <fullName evidence="3">Superoxide dismutase [Cu-Zn]</fullName>
        <ecNumber evidence="3">1.15.1.1</ecNumber>
    </recommendedName>
</protein>
<keyword evidence="7" id="KW-1185">Reference proteome</keyword>
<dbReference type="EMBL" id="FOSG01000005">
    <property type="protein sequence ID" value="SFK29942.1"/>
    <property type="molecule type" value="Genomic_DNA"/>
</dbReference>
<dbReference type="OrthoDB" id="3297424at2"/>
<dbReference type="Proteomes" id="UP000198928">
    <property type="component" value="Unassembled WGS sequence"/>
</dbReference>
<dbReference type="SUPFAM" id="SSF49329">
    <property type="entry name" value="Cu,Zn superoxide dismutase-like"/>
    <property type="match status" value="1"/>
</dbReference>
<dbReference type="GO" id="GO:0004784">
    <property type="term" value="F:superoxide dismutase activity"/>
    <property type="evidence" value="ECO:0007669"/>
    <property type="project" value="UniProtKB-EC"/>
</dbReference>
<evidence type="ECO:0000256" key="3">
    <source>
        <dbReference type="RuleBase" id="RU000393"/>
    </source>
</evidence>
<name>A0A1I3YDQ4_9ACTN</name>
<dbReference type="InterPro" id="IPR001424">
    <property type="entry name" value="SOD_Cu_Zn_dom"/>
</dbReference>
<evidence type="ECO:0000313" key="6">
    <source>
        <dbReference type="EMBL" id="SFK29942.1"/>
    </source>
</evidence>